<dbReference type="CDD" id="cd04730">
    <property type="entry name" value="NPD_like"/>
    <property type="match status" value="1"/>
</dbReference>
<dbReference type="EMBL" id="QGGI01000004">
    <property type="protein sequence ID" value="PWJ95725.1"/>
    <property type="molecule type" value="Genomic_DNA"/>
</dbReference>
<evidence type="ECO:0000313" key="4">
    <source>
        <dbReference type="EMBL" id="PWJ95725.1"/>
    </source>
</evidence>
<dbReference type="InterPro" id="IPR004136">
    <property type="entry name" value="NMO"/>
</dbReference>
<dbReference type="RefSeq" id="WP_109604250.1">
    <property type="nucleotide sequence ID" value="NZ_QGGI01000004.1"/>
</dbReference>
<gene>
    <name evidence="4" type="ORF">C7380_104144</name>
</gene>
<keyword evidence="5" id="KW-1185">Reference proteome</keyword>
<evidence type="ECO:0000256" key="3">
    <source>
        <dbReference type="ARBA" id="ARBA00023002"/>
    </source>
</evidence>
<evidence type="ECO:0000256" key="2">
    <source>
        <dbReference type="ARBA" id="ARBA00022643"/>
    </source>
</evidence>
<sequence length="315" mass="33792">MDFSENSIVKLLNIKYPIIEGGMAWVGTAKLAAEVSNAGGLGTIGSGSMTPDILKEQIKKIKELTNKPYAVNIIMINPFIEDIINIVIEEKVPVVIMAAGNPGKYIPILKSNNIITGAVVSSENLALRLEKKGIDFIVGEGMECGGHIGDVTTMVIIPKLTSILKIPVIAAGGIADGRGMAAVFMLGASGIQMGTRFIASYECEAHENYKNKILKAGIRDSVITGIKMGHPARSIKNKFVKNINKIESESIEEAERLLIGSLKKAHIDGDNDNGSFMAGQSVGLIENIKSVKEIIEDLCSDMDYTIKNFSGVLSK</sequence>
<dbReference type="GO" id="GO:0018580">
    <property type="term" value="F:nitronate monooxygenase activity"/>
    <property type="evidence" value="ECO:0007669"/>
    <property type="project" value="InterPro"/>
</dbReference>
<keyword evidence="2" id="KW-0288">FMN</keyword>
<proteinExistence type="predicted"/>
<reference evidence="4 5" key="1">
    <citation type="submission" date="2018-05" db="EMBL/GenBank/DDBJ databases">
        <title>Genomic Encyclopedia of Type Strains, Phase IV (KMG-IV): sequencing the most valuable type-strain genomes for metagenomic binning, comparative biology and taxonomic classification.</title>
        <authorList>
            <person name="Goeker M."/>
        </authorList>
    </citation>
    <scope>NUCLEOTIDE SEQUENCE [LARGE SCALE GENOMIC DNA]</scope>
    <source>
        <strain evidence="4 5">DSM 24906</strain>
    </source>
</reference>
<dbReference type="PANTHER" id="PTHR32332">
    <property type="entry name" value="2-NITROPROPANE DIOXYGENASE"/>
    <property type="match status" value="1"/>
</dbReference>
<organism evidence="4 5">
    <name type="scientific">Oceanotoga teriensis</name>
    <dbReference type="NCBI Taxonomy" id="515440"/>
    <lineage>
        <taxon>Bacteria</taxon>
        <taxon>Thermotogati</taxon>
        <taxon>Thermotogota</taxon>
        <taxon>Thermotogae</taxon>
        <taxon>Petrotogales</taxon>
        <taxon>Petrotogaceae</taxon>
        <taxon>Oceanotoga</taxon>
    </lineage>
</organism>
<keyword evidence="3" id="KW-0560">Oxidoreductase</keyword>
<dbReference type="Pfam" id="PF03060">
    <property type="entry name" value="NMO"/>
    <property type="match status" value="2"/>
</dbReference>
<evidence type="ECO:0000256" key="1">
    <source>
        <dbReference type="ARBA" id="ARBA00022630"/>
    </source>
</evidence>
<evidence type="ECO:0000313" key="5">
    <source>
        <dbReference type="Proteomes" id="UP000245921"/>
    </source>
</evidence>
<dbReference type="PANTHER" id="PTHR32332:SF20">
    <property type="entry name" value="2-NITROPROPANE DIOXYGENASE-LIKE PROTEIN"/>
    <property type="match status" value="1"/>
</dbReference>
<dbReference type="AlphaFoldDB" id="A0AA45HJD1"/>
<accession>A0AA45HJD1</accession>
<comment type="caution">
    <text evidence="4">The sequence shown here is derived from an EMBL/GenBank/DDBJ whole genome shotgun (WGS) entry which is preliminary data.</text>
</comment>
<dbReference type="InterPro" id="IPR013785">
    <property type="entry name" value="Aldolase_TIM"/>
</dbReference>
<dbReference type="SUPFAM" id="SSF51412">
    <property type="entry name" value="Inosine monophosphate dehydrogenase (IMPDH)"/>
    <property type="match status" value="1"/>
</dbReference>
<name>A0AA45HJD1_9BACT</name>
<protein>
    <submittedName>
        <fullName evidence="4">Enoyl-[acyl-carrier protein] reductase II</fullName>
    </submittedName>
</protein>
<dbReference type="Proteomes" id="UP000245921">
    <property type="component" value="Unassembled WGS sequence"/>
</dbReference>
<keyword evidence="1" id="KW-0285">Flavoprotein</keyword>
<dbReference type="Gene3D" id="3.20.20.70">
    <property type="entry name" value="Aldolase class I"/>
    <property type="match status" value="1"/>
</dbReference>